<evidence type="ECO:0000256" key="4">
    <source>
        <dbReference type="ARBA" id="ARBA00022597"/>
    </source>
</evidence>
<keyword evidence="5 9" id="KW-0812">Transmembrane</keyword>
<dbReference type="GO" id="GO:0005886">
    <property type="term" value="C:plasma membrane"/>
    <property type="evidence" value="ECO:0007669"/>
    <property type="project" value="UniProtKB-SubCell"/>
</dbReference>
<evidence type="ECO:0000256" key="5">
    <source>
        <dbReference type="ARBA" id="ARBA00022692"/>
    </source>
</evidence>
<feature type="transmembrane region" description="Helical" evidence="9">
    <location>
        <begin position="490"/>
        <end position="508"/>
    </location>
</feature>
<sequence>MVQQNRGMSIQRILHICLAFIFYERAAGFQMLSCVGKPSASGCRQSAIVHMNLRSTRSKLSTCSSFERATNAVKNVRRRLGIQTADPIMVATNEFHNVSEKAMAELEKSSLNLRHFLSWASVVGPSPRVSPLLEDRYKNIFPILAAAIAAMGPLLFGYALGYTSPCLDSLASENALSSLQSSTFASIINIGAVIAGLVSSRRIETLGRKPVVLIASLLFFLGFTGVFLGGSYPMLLLGRLVTGFAAGVATVATPMYIAEISPRRLRGFLGSFYQLSCTLGILLSYSLGLAVGWREMALVGSMCSLMFAGLSLLFLPESPGWLERKGFSKRANAYAGKLGMQDELSVSEEEEEFVDSPRRSRRSSLLSRWRYELDSIPTNVQRSLILAAGMILLQQLCGINTVIFFSGQILSSAGMASMANLVSFAVALTQVIVTAFSATSVDSMGRKKLLVGSGAGMTLGMALMMLNFSLQGSSAAGGPLLASSMASMGLLIYIASFSFGWGPVPWLMVGELFPSQYRSLASAMSSVLAWGGSFCMTQFFGTLMSSLGQQMIFTGFTVACAFSVLWVLAPSTQFVETMGKSLEEIQAELSE</sequence>
<dbReference type="InterPro" id="IPR005829">
    <property type="entry name" value="Sugar_transporter_CS"/>
</dbReference>
<feature type="transmembrane region" description="Helical" evidence="9">
    <location>
        <begin position="449"/>
        <end position="470"/>
    </location>
</feature>
<evidence type="ECO:0000256" key="2">
    <source>
        <dbReference type="ARBA" id="ARBA00022448"/>
    </source>
</evidence>
<evidence type="ECO:0000256" key="7">
    <source>
        <dbReference type="ARBA" id="ARBA00023136"/>
    </source>
</evidence>
<keyword evidence="3" id="KW-1003">Cell membrane</keyword>
<comment type="subcellular location">
    <subcellularLocation>
        <location evidence="1">Cell membrane</location>
        <topology evidence="1">Multi-pass membrane protein</topology>
    </subcellularLocation>
</comment>
<evidence type="ECO:0000256" key="6">
    <source>
        <dbReference type="ARBA" id="ARBA00022989"/>
    </source>
</evidence>
<dbReference type="NCBIfam" id="TIGR00879">
    <property type="entry name" value="SP"/>
    <property type="match status" value="1"/>
</dbReference>
<dbReference type="InterPro" id="IPR003663">
    <property type="entry name" value="Sugar/inositol_transpt"/>
</dbReference>
<feature type="transmembrane region" description="Helical" evidence="9">
    <location>
        <begin position="270"/>
        <end position="291"/>
    </location>
</feature>
<dbReference type="InterPro" id="IPR005828">
    <property type="entry name" value="MFS_sugar_transport-like"/>
</dbReference>
<protein>
    <recommendedName>
        <fullName evidence="11">Major facilitator superfamily (MFS) profile domain-containing protein</fullName>
    </recommendedName>
</protein>
<feature type="signal peptide" evidence="10">
    <location>
        <begin position="1"/>
        <end position="28"/>
    </location>
</feature>
<feature type="transmembrane region" description="Helical" evidence="9">
    <location>
        <begin position="418"/>
        <end position="437"/>
    </location>
</feature>
<reference evidence="12" key="1">
    <citation type="submission" date="2021-01" db="EMBL/GenBank/DDBJ databases">
        <authorList>
            <person name="Corre E."/>
            <person name="Pelletier E."/>
            <person name="Niang G."/>
            <person name="Scheremetjew M."/>
            <person name="Finn R."/>
            <person name="Kale V."/>
            <person name="Holt S."/>
            <person name="Cochrane G."/>
            <person name="Meng A."/>
            <person name="Brown T."/>
            <person name="Cohen L."/>
        </authorList>
    </citation>
    <scope>NUCLEOTIDE SEQUENCE</scope>
    <source>
        <strain evidence="12">CCMP 2712</strain>
    </source>
</reference>
<feature type="transmembrane region" description="Helical" evidence="9">
    <location>
        <begin position="181"/>
        <end position="199"/>
    </location>
</feature>
<dbReference type="PROSITE" id="PS00217">
    <property type="entry name" value="SUGAR_TRANSPORT_2"/>
    <property type="match status" value="1"/>
</dbReference>
<feature type="transmembrane region" description="Helical" evidence="9">
    <location>
        <begin position="140"/>
        <end position="161"/>
    </location>
</feature>
<dbReference type="PANTHER" id="PTHR48021">
    <property type="match status" value="1"/>
</dbReference>
<keyword evidence="2 8" id="KW-0813">Transport</keyword>
<feature type="transmembrane region" description="Helical" evidence="9">
    <location>
        <begin position="547"/>
        <end position="568"/>
    </location>
</feature>
<keyword evidence="10" id="KW-0732">Signal</keyword>
<evidence type="ECO:0000256" key="10">
    <source>
        <dbReference type="SAM" id="SignalP"/>
    </source>
</evidence>
<dbReference type="PROSITE" id="PS50850">
    <property type="entry name" value="MFS"/>
    <property type="match status" value="1"/>
</dbReference>
<name>A0A7S4KNP7_GUITH</name>
<feature type="domain" description="Major facilitator superfamily (MFS) profile" evidence="11">
    <location>
        <begin position="145"/>
        <end position="573"/>
    </location>
</feature>
<evidence type="ECO:0000313" key="12">
    <source>
        <dbReference type="EMBL" id="CAE2300016.1"/>
    </source>
</evidence>
<feature type="chain" id="PRO_5030890080" description="Major facilitator superfamily (MFS) profile domain-containing protein" evidence="10">
    <location>
        <begin position="29"/>
        <end position="591"/>
    </location>
</feature>
<evidence type="ECO:0000256" key="1">
    <source>
        <dbReference type="ARBA" id="ARBA00004651"/>
    </source>
</evidence>
<proteinExistence type="inferred from homology"/>
<dbReference type="Pfam" id="PF00083">
    <property type="entry name" value="Sugar_tr"/>
    <property type="match status" value="1"/>
</dbReference>
<comment type="similarity">
    <text evidence="8">Belongs to the major facilitator superfamily. Sugar transporter (TC 2.A.1.1) family.</text>
</comment>
<gene>
    <name evidence="12" type="ORF">GTHE00462_LOCUS15417</name>
</gene>
<feature type="transmembrane region" description="Helical" evidence="9">
    <location>
        <begin position="236"/>
        <end position="258"/>
    </location>
</feature>
<feature type="transmembrane region" description="Helical" evidence="9">
    <location>
        <begin position="384"/>
        <end position="406"/>
    </location>
</feature>
<dbReference type="Gene3D" id="1.20.1250.20">
    <property type="entry name" value="MFS general substrate transporter like domains"/>
    <property type="match status" value="1"/>
</dbReference>
<dbReference type="PROSITE" id="PS00216">
    <property type="entry name" value="SUGAR_TRANSPORT_1"/>
    <property type="match status" value="1"/>
</dbReference>
<dbReference type="InterPro" id="IPR020846">
    <property type="entry name" value="MFS_dom"/>
</dbReference>
<evidence type="ECO:0000256" key="9">
    <source>
        <dbReference type="SAM" id="Phobius"/>
    </source>
</evidence>
<feature type="transmembrane region" description="Helical" evidence="9">
    <location>
        <begin position="297"/>
        <end position="315"/>
    </location>
</feature>
<organism evidence="12">
    <name type="scientific">Guillardia theta</name>
    <name type="common">Cryptophyte</name>
    <name type="synonym">Cryptomonas phi</name>
    <dbReference type="NCBI Taxonomy" id="55529"/>
    <lineage>
        <taxon>Eukaryota</taxon>
        <taxon>Cryptophyceae</taxon>
        <taxon>Pyrenomonadales</taxon>
        <taxon>Geminigeraceae</taxon>
        <taxon>Guillardia</taxon>
    </lineage>
</organism>
<evidence type="ECO:0000259" key="11">
    <source>
        <dbReference type="PROSITE" id="PS50850"/>
    </source>
</evidence>
<evidence type="ECO:0000256" key="8">
    <source>
        <dbReference type="RuleBase" id="RU003346"/>
    </source>
</evidence>
<dbReference type="FunFam" id="1.20.1250.20:FF:000218">
    <property type="entry name" value="facilitated trehalose transporter Tret1"/>
    <property type="match status" value="1"/>
</dbReference>
<dbReference type="InterPro" id="IPR050549">
    <property type="entry name" value="MFS_Trehalose_Transporter"/>
</dbReference>
<accession>A0A7S4KNP7</accession>
<dbReference type="AlphaFoldDB" id="A0A7S4KNP7"/>
<dbReference type="GO" id="GO:0022857">
    <property type="term" value="F:transmembrane transporter activity"/>
    <property type="evidence" value="ECO:0007669"/>
    <property type="project" value="InterPro"/>
</dbReference>
<dbReference type="SUPFAM" id="SSF103473">
    <property type="entry name" value="MFS general substrate transporter"/>
    <property type="match status" value="1"/>
</dbReference>
<dbReference type="InterPro" id="IPR036259">
    <property type="entry name" value="MFS_trans_sf"/>
</dbReference>
<keyword evidence="6 9" id="KW-1133">Transmembrane helix</keyword>
<keyword evidence="4" id="KW-0762">Sugar transport</keyword>
<keyword evidence="7 9" id="KW-0472">Membrane</keyword>
<evidence type="ECO:0000256" key="3">
    <source>
        <dbReference type="ARBA" id="ARBA00022475"/>
    </source>
</evidence>
<dbReference type="PRINTS" id="PR00171">
    <property type="entry name" value="SUGRTRNSPORT"/>
</dbReference>
<feature type="transmembrane region" description="Helical" evidence="9">
    <location>
        <begin position="211"/>
        <end position="230"/>
    </location>
</feature>
<dbReference type="PANTHER" id="PTHR48021:SF1">
    <property type="entry name" value="GH07001P-RELATED"/>
    <property type="match status" value="1"/>
</dbReference>
<dbReference type="EMBL" id="HBKN01019553">
    <property type="protein sequence ID" value="CAE2300016.1"/>
    <property type="molecule type" value="Transcribed_RNA"/>
</dbReference>
<feature type="transmembrane region" description="Helical" evidence="9">
    <location>
        <begin position="520"/>
        <end position="541"/>
    </location>
</feature>